<dbReference type="EC" id="1.14.-.-" evidence="8"/>
<keyword evidence="1 6" id="KW-0285">Flavoprotein</keyword>
<keyword evidence="2 6" id="KW-0288">FMN</keyword>
<dbReference type="CDD" id="cd01095">
    <property type="entry name" value="Nitrilotriacetate_monoxgenase"/>
    <property type="match status" value="1"/>
</dbReference>
<dbReference type="SUPFAM" id="SSF51679">
    <property type="entry name" value="Bacterial luciferase-like"/>
    <property type="match status" value="1"/>
</dbReference>
<evidence type="ECO:0000259" key="7">
    <source>
        <dbReference type="Pfam" id="PF00296"/>
    </source>
</evidence>
<organism evidence="8 9">
    <name type="scientific">Staphylococcus pettenkoferi</name>
    <dbReference type="NCBI Taxonomy" id="170573"/>
    <lineage>
        <taxon>Bacteria</taxon>
        <taxon>Bacillati</taxon>
        <taxon>Bacillota</taxon>
        <taxon>Bacilli</taxon>
        <taxon>Bacillales</taxon>
        <taxon>Staphylococcaceae</taxon>
        <taxon>Staphylococcus</taxon>
    </lineage>
</organism>
<dbReference type="GO" id="GO:0004497">
    <property type="term" value="F:monooxygenase activity"/>
    <property type="evidence" value="ECO:0007669"/>
    <property type="project" value="UniProtKB-KW"/>
</dbReference>
<sequence>MSEMHLTVLYYSTGLHPASWRLPNSHIDEVGDIDFQVKIAQLAEKGKLDAFFLGDGQYISGEATGHISYYFEPITALAALSRETQYIGLISTISSTFYEPYLAARMLSSLQQLSHGRIGANIVTSQFDAEAQNFSMNHLPSLEQRYARADEFVSVMKDLWASFTTEAIINDRERGEGLNSQYIRPIQHKGDYFKVDGAINIPTSAYDRPLLFQAGTSLPGRALAAKHVEAIFSIAWNRQDAQDFRADIHHRAESEQRRPPLVLPGLTVYVDETYEQAAQLKAQLDDFIPLAKRKVQLSKALGFSIEDWELDARVPELPDYSKLTRKVTRSLYEAIKRACEEEALTLRQLLDRFGTWVGHKTIVGTPEQVAEEMIDWFETEACDGFMLMPPTFPESFEKFINLVIPILQERGYFRKAYSDHTLKGHLNREALD</sequence>
<dbReference type="PANTHER" id="PTHR30011:SF16">
    <property type="entry name" value="C2H2 FINGER DOMAIN TRANSCRIPTION FACTOR (EUROFUNG)-RELATED"/>
    <property type="match status" value="1"/>
</dbReference>
<dbReference type="InterPro" id="IPR051260">
    <property type="entry name" value="Diverse_substr_monoxygenases"/>
</dbReference>
<evidence type="ECO:0000256" key="4">
    <source>
        <dbReference type="ARBA" id="ARBA00023033"/>
    </source>
</evidence>
<evidence type="ECO:0000313" key="9">
    <source>
        <dbReference type="Proteomes" id="UP001081438"/>
    </source>
</evidence>
<dbReference type="EMBL" id="JANSKX010000001">
    <property type="protein sequence ID" value="MCY1593645.1"/>
    <property type="molecule type" value="Genomic_DNA"/>
</dbReference>
<dbReference type="PIRSF" id="PIRSF000337">
    <property type="entry name" value="NTA_MOA"/>
    <property type="match status" value="1"/>
</dbReference>
<gene>
    <name evidence="8" type="ORF">NW112_00135</name>
</gene>
<evidence type="ECO:0000256" key="3">
    <source>
        <dbReference type="ARBA" id="ARBA00023002"/>
    </source>
</evidence>
<dbReference type="AlphaFoldDB" id="A0A9Q4D4T0"/>
<feature type="binding site" evidence="6">
    <location>
        <position position="92"/>
    </location>
    <ligand>
        <name>FMN</name>
        <dbReference type="ChEBI" id="CHEBI:58210"/>
    </ligand>
</feature>
<feature type="binding site" evidence="6">
    <location>
        <position position="217"/>
    </location>
    <ligand>
        <name>FMN</name>
        <dbReference type="ChEBI" id="CHEBI:58210"/>
    </ligand>
</feature>
<protein>
    <submittedName>
        <fullName evidence="8">NtaA/DmoA family FMN-dependent monooxygenase</fullName>
        <ecNumber evidence="8">1.14.-.-</ecNumber>
    </submittedName>
</protein>
<proteinExistence type="inferred from homology"/>
<keyword evidence="3 8" id="KW-0560">Oxidoreductase</keyword>
<feature type="binding site" evidence="6">
    <location>
        <position position="55"/>
    </location>
    <ligand>
        <name>FMN</name>
        <dbReference type="ChEBI" id="CHEBI:58210"/>
    </ligand>
</feature>
<reference evidence="8" key="1">
    <citation type="journal article" date="2022" name="Int. J. Mol. Sci.">
        <title>Phenotypic and genotypic virulence characterisation of Staphylococcus pettenkoferi strains isolated from human bloodstream and diabetic foot infections.</title>
        <authorList>
            <person name="Magnan C."/>
        </authorList>
    </citation>
    <scope>NUCLEOTIDE SEQUENCE</scope>
    <source>
        <strain evidence="8">NSP020P</strain>
    </source>
</reference>
<evidence type="ECO:0000256" key="5">
    <source>
        <dbReference type="ARBA" id="ARBA00033748"/>
    </source>
</evidence>
<dbReference type="GO" id="GO:0016705">
    <property type="term" value="F:oxidoreductase activity, acting on paired donors, with incorporation or reduction of molecular oxygen"/>
    <property type="evidence" value="ECO:0007669"/>
    <property type="project" value="InterPro"/>
</dbReference>
<feature type="domain" description="Luciferase-like" evidence="7">
    <location>
        <begin position="28"/>
        <end position="379"/>
    </location>
</feature>
<dbReference type="Pfam" id="PF00296">
    <property type="entry name" value="Bac_luciferase"/>
    <property type="match status" value="1"/>
</dbReference>
<evidence type="ECO:0000256" key="6">
    <source>
        <dbReference type="PIRSR" id="PIRSR000337-1"/>
    </source>
</evidence>
<evidence type="ECO:0000313" key="8">
    <source>
        <dbReference type="EMBL" id="MCY1593645.1"/>
    </source>
</evidence>
<dbReference type="InterPro" id="IPR016215">
    <property type="entry name" value="NTA_MOA"/>
</dbReference>
<keyword evidence="4 8" id="KW-0503">Monooxygenase</keyword>
<evidence type="ECO:0000256" key="1">
    <source>
        <dbReference type="ARBA" id="ARBA00022630"/>
    </source>
</evidence>
<dbReference type="InterPro" id="IPR036661">
    <property type="entry name" value="Luciferase-like_sf"/>
</dbReference>
<feature type="binding site" evidence="6">
    <location>
        <position position="146"/>
    </location>
    <ligand>
        <name>FMN</name>
        <dbReference type="ChEBI" id="CHEBI:58210"/>
    </ligand>
</feature>
<dbReference type="PANTHER" id="PTHR30011">
    <property type="entry name" value="ALKANESULFONATE MONOOXYGENASE-RELATED"/>
    <property type="match status" value="1"/>
</dbReference>
<accession>A0A9Q4D4T0</accession>
<evidence type="ECO:0000256" key="2">
    <source>
        <dbReference type="ARBA" id="ARBA00022643"/>
    </source>
</evidence>
<dbReference type="Proteomes" id="UP001081438">
    <property type="component" value="Unassembled WGS sequence"/>
</dbReference>
<dbReference type="InterPro" id="IPR011251">
    <property type="entry name" value="Luciferase-like_dom"/>
</dbReference>
<dbReference type="Gene3D" id="3.20.20.30">
    <property type="entry name" value="Luciferase-like domain"/>
    <property type="match status" value="1"/>
</dbReference>
<comment type="similarity">
    <text evidence="5">Belongs to the NtaA/SnaA/DszA monooxygenase family.</text>
</comment>
<dbReference type="RefSeq" id="WP_268210032.1">
    <property type="nucleotide sequence ID" value="NZ_JANSKK010000002.1"/>
</dbReference>
<comment type="caution">
    <text evidence="8">The sequence shown here is derived from an EMBL/GenBank/DDBJ whole genome shotgun (WGS) entry which is preliminary data.</text>
</comment>
<name>A0A9Q4D4T0_9STAP</name>
<dbReference type="NCBIfam" id="TIGR03860">
    <property type="entry name" value="FMN_nitrolo"/>
    <property type="match status" value="1"/>
</dbReference>